<dbReference type="InterPro" id="IPR051797">
    <property type="entry name" value="TrmB-like"/>
</dbReference>
<evidence type="ECO:0000259" key="1">
    <source>
        <dbReference type="Pfam" id="PF01978"/>
    </source>
</evidence>
<reference evidence="2 3" key="1">
    <citation type="journal article" date="2016" name="Nat. Commun.">
        <title>Thousands of microbial genomes shed light on interconnected biogeochemical processes in an aquifer system.</title>
        <authorList>
            <person name="Anantharaman K."/>
            <person name="Brown C.T."/>
            <person name="Hug L.A."/>
            <person name="Sharon I."/>
            <person name="Castelle C.J."/>
            <person name="Probst A.J."/>
            <person name="Thomas B.C."/>
            <person name="Singh A."/>
            <person name="Wilkins M.J."/>
            <person name="Karaoz U."/>
            <person name="Brodie E.L."/>
            <person name="Williams K.H."/>
            <person name="Hubbard S.S."/>
            <person name="Banfield J.F."/>
        </authorList>
    </citation>
    <scope>NUCLEOTIDE SEQUENCE [LARGE SCALE GENOMIC DNA]</scope>
</reference>
<dbReference type="SUPFAM" id="SSF46785">
    <property type="entry name" value="Winged helix' DNA-binding domain"/>
    <property type="match status" value="1"/>
</dbReference>
<accession>A0A1G2D1F5</accession>
<sequence length="251" mass="29352">MNERLLSSLGISGNDAKLYKAAIKARKATPAVLAKMIGIKRTTAYHMARTLVEKGLLREDTTKRPRIFLPATSEDIQEVIDKEHKQLGLREKSLKELSAELSRVTAEESYQVPQIRFVEEEKLKQFLYKETPKWHESLLKIDATWWGFQDHTFINHYSKITDWYWKRARVPLSVKLLSNQSAAERKMAGKYPRRTIKFWNKANNFASTTWVVGDYVVMVNTQRHPFYLVEIHDATMAHDLREVFKNLWSLI</sequence>
<proteinExistence type="predicted"/>
<dbReference type="AlphaFoldDB" id="A0A1G2D1F5"/>
<evidence type="ECO:0000313" key="3">
    <source>
        <dbReference type="Proteomes" id="UP000177996"/>
    </source>
</evidence>
<comment type="caution">
    <text evidence="2">The sequence shown here is derived from an EMBL/GenBank/DDBJ whole genome shotgun (WGS) entry which is preliminary data.</text>
</comment>
<dbReference type="EMBL" id="MHLL01000059">
    <property type="protein sequence ID" value="OGZ07449.1"/>
    <property type="molecule type" value="Genomic_DNA"/>
</dbReference>
<dbReference type="Proteomes" id="UP000177996">
    <property type="component" value="Unassembled WGS sequence"/>
</dbReference>
<name>A0A1G2D1F5_9BACT</name>
<protein>
    <recommendedName>
        <fullName evidence="1">Transcription regulator TrmB N-terminal domain-containing protein</fullName>
    </recommendedName>
</protein>
<organism evidence="2 3">
    <name type="scientific">Candidatus Lloydbacteria bacterium RIFCSPHIGHO2_02_FULL_50_13</name>
    <dbReference type="NCBI Taxonomy" id="1798661"/>
    <lineage>
        <taxon>Bacteria</taxon>
        <taxon>Candidatus Lloydiibacteriota</taxon>
    </lineage>
</organism>
<dbReference type="InterPro" id="IPR002831">
    <property type="entry name" value="Tscrpt_reg_TrmB_N"/>
</dbReference>
<dbReference type="PANTHER" id="PTHR34293:SF1">
    <property type="entry name" value="HTH-TYPE TRANSCRIPTIONAL REGULATOR TRMBL2"/>
    <property type="match status" value="1"/>
</dbReference>
<feature type="domain" description="Transcription regulator TrmB N-terminal" evidence="1">
    <location>
        <begin position="6"/>
        <end position="70"/>
    </location>
</feature>
<dbReference type="Pfam" id="PF01978">
    <property type="entry name" value="TrmB"/>
    <property type="match status" value="1"/>
</dbReference>
<gene>
    <name evidence="2" type="ORF">A3D65_06450</name>
</gene>
<dbReference type="InterPro" id="IPR036388">
    <property type="entry name" value="WH-like_DNA-bd_sf"/>
</dbReference>
<dbReference type="InterPro" id="IPR036390">
    <property type="entry name" value="WH_DNA-bd_sf"/>
</dbReference>
<evidence type="ECO:0000313" key="2">
    <source>
        <dbReference type="EMBL" id="OGZ07449.1"/>
    </source>
</evidence>
<dbReference type="PANTHER" id="PTHR34293">
    <property type="entry name" value="HTH-TYPE TRANSCRIPTIONAL REGULATOR TRMBL2"/>
    <property type="match status" value="1"/>
</dbReference>
<dbReference type="Gene3D" id="1.10.10.10">
    <property type="entry name" value="Winged helix-like DNA-binding domain superfamily/Winged helix DNA-binding domain"/>
    <property type="match status" value="1"/>
</dbReference>